<reference evidence="3 4" key="1">
    <citation type="journal article" date="2017" name="Gigascience">
        <title>Genome sequence of the small brown planthopper, Laodelphax striatellus.</title>
        <authorList>
            <person name="Zhu J."/>
            <person name="Jiang F."/>
            <person name="Wang X."/>
            <person name="Yang P."/>
            <person name="Bao Y."/>
            <person name="Zhao W."/>
            <person name="Wang W."/>
            <person name="Lu H."/>
            <person name="Wang Q."/>
            <person name="Cui N."/>
            <person name="Li J."/>
            <person name="Chen X."/>
            <person name="Luo L."/>
            <person name="Yu J."/>
            <person name="Kang L."/>
            <person name="Cui F."/>
        </authorList>
    </citation>
    <scope>NUCLEOTIDE SEQUENCE [LARGE SCALE GENOMIC DNA]</scope>
    <source>
        <strain evidence="3">Lst14</strain>
    </source>
</reference>
<proteinExistence type="predicted"/>
<feature type="region of interest" description="Disordered" evidence="1">
    <location>
        <begin position="1"/>
        <end position="59"/>
    </location>
</feature>
<keyword evidence="4" id="KW-1185">Reference proteome</keyword>
<dbReference type="AlphaFoldDB" id="A0A482XE60"/>
<protein>
    <recommendedName>
        <fullName evidence="2">WH2 domain-containing protein</fullName>
    </recommendedName>
</protein>
<sequence>MLNSEKRFTSVVGINNDANERGQEREFTNHYEKPSSRVMVNGTSHNDDKFVNSKEAKTSVNSSLEFIKAQSKISSGGFVPDSPPRQIETAIPVVQETTPHMKQHHIPSAAAPAKSILKPSKVNKPQTSGGIPPPPPVMPTLKPVGERRQTRTLPRVETDPRDQLLDSIRNFGGLKSLKKISK</sequence>
<feature type="compositionally biased region" description="Basic and acidic residues" evidence="1">
    <location>
        <begin position="144"/>
        <end position="161"/>
    </location>
</feature>
<feature type="region of interest" description="Disordered" evidence="1">
    <location>
        <begin position="98"/>
        <end position="161"/>
    </location>
</feature>
<accession>A0A482XE60</accession>
<feature type="domain" description="WH2" evidence="2">
    <location>
        <begin position="160"/>
        <end position="180"/>
    </location>
</feature>
<evidence type="ECO:0000259" key="2">
    <source>
        <dbReference type="PROSITE" id="PS51082"/>
    </source>
</evidence>
<dbReference type="InterPro" id="IPR003124">
    <property type="entry name" value="WH2_dom"/>
</dbReference>
<name>A0A482XE60_LAOST</name>
<feature type="compositionally biased region" description="Basic and acidic residues" evidence="1">
    <location>
        <begin position="45"/>
        <end position="57"/>
    </location>
</feature>
<dbReference type="EMBL" id="QKKF02012197">
    <property type="protein sequence ID" value="RZF43830.1"/>
    <property type="molecule type" value="Genomic_DNA"/>
</dbReference>
<dbReference type="GO" id="GO:0003779">
    <property type="term" value="F:actin binding"/>
    <property type="evidence" value="ECO:0007669"/>
    <property type="project" value="InterPro"/>
</dbReference>
<dbReference type="PROSITE" id="PS51082">
    <property type="entry name" value="WH2"/>
    <property type="match status" value="1"/>
</dbReference>
<evidence type="ECO:0000313" key="3">
    <source>
        <dbReference type="EMBL" id="RZF43830.1"/>
    </source>
</evidence>
<gene>
    <name evidence="3" type="ORF">LSTR_LSTR006371</name>
</gene>
<dbReference type="InParanoid" id="A0A482XE60"/>
<dbReference type="OrthoDB" id="8882621at2759"/>
<organism evidence="3 4">
    <name type="scientific">Laodelphax striatellus</name>
    <name type="common">Small brown planthopper</name>
    <name type="synonym">Delphax striatella</name>
    <dbReference type="NCBI Taxonomy" id="195883"/>
    <lineage>
        <taxon>Eukaryota</taxon>
        <taxon>Metazoa</taxon>
        <taxon>Ecdysozoa</taxon>
        <taxon>Arthropoda</taxon>
        <taxon>Hexapoda</taxon>
        <taxon>Insecta</taxon>
        <taxon>Pterygota</taxon>
        <taxon>Neoptera</taxon>
        <taxon>Paraneoptera</taxon>
        <taxon>Hemiptera</taxon>
        <taxon>Auchenorrhyncha</taxon>
        <taxon>Fulgoroidea</taxon>
        <taxon>Delphacidae</taxon>
        <taxon>Criomorphinae</taxon>
        <taxon>Laodelphax</taxon>
    </lineage>
</organism>
<comment type="caution">
    <text evidence="3">The sequence shown here is derived from an EMBL/GenBank/DDBJ whole genome shotgun (WGS) entry which is preliminary data.</text>
</comment>
<evidence type="ECO:0000256" key="1">
    <source>
        <dbReference type="SAM" id="MobiDB-lite"/>
    </source>
</evidence>
<dbReference type="Proteomes" id="UP000291343">
    <property type="component" value="Unassembled WGS sequence"/>
</dbReference>
<evidence type="ECO:0000313" key="4">
    <source>
        <dbReference type="Proteomes" id="UP000291343"/>
    </source>
</evidence>
<feature type="compositionally biased region" description="Basic and acidic residues" evidence="1">
    <location>
        <begin position="18"/>
        <end position="35"/>
    </location>
</feature>